<name>A0A914VFT8_9BILA</name>
<accession>A0A914VFT8</accession>
<reference evidence="2" key="1">
    <citation type="submission" date="2022-11" db="UniProtKB">
        <authorList>
            <consortium name="WormBaseParasite"/>
        </authorList>
    </citation>
    <scope>IDENTIFICATION</scope>
</reference>
<dbReference type="Proteomes" id="UP000887566">
    <property type="component" value="Unplaced"/>
</dbReference>
<organism evidence="1 2">
    <name type="scientific">Plectus sambesii</name>
    <dbReference type="NCBI Taxonomy" id="2011161"/>
    <lineage>
        <taxon>Eukaryota</taxon>
        <taxon>Metazoa</taxon>
        <taxon>Ecdysozoa</taxon>
        <taxon>Nematoda</taxon>
        <taxon>Chromadorea</taxon>
        <taxon>Plectida</taxon>
        <taxon>Plectina</taxon>
        <taxon>Plectoidea</taxon>
        <taxon>Plectidae</taxon>
        <taxon>Plectus</taxon>
    </lineage>
</organism>
<protein>
    <submittedName>
        <fullName evidence="2">Uncharacterized protein</fullName>
    </submittedName>
</protein>
<dbReference type="AlphaFoldDB" id="A0A914VFT8"/>
<evidence type="ECO:0000313" key="1">
    <source>
        <dbReference type="Proteomes" id="UP000887566"/>
    </source>
</evidence>
<evidence type="ECO:0000313" key="2">
    <source>
        <dbReference type="WBParaSite" id="PSAMB.scaffold19027size856.g37769.t1"/>
    </source>
</evidence>
<keyword evidence="1" id="KW-1185">Reference proteome</keyword>
<proteinExistence type="predicted"/>
<sequence length="126" mass="13801">TGDDSLDDLVSLVTNGTSIPERVVDNTEDIVRRAKELLESPDKKSFGRENDLVIDSGFDRSVMSDRVAPLSAGAVVQASLQQLQQDLQLLSNHLTGQHSSTVQSKNRTPLDVDSFIDEKWLTFSSG</sequence>
<dbReference type="WBParaSite" id="PSAMB.scaffold19027size856.g37769.t1">
    <property type="protein sequence ID" value="PSAMB.scaffold19027size856.g37769.t1"/>
    <property type="gene ID" value="PSAMB.scaffold19027size856.g37769"/>
</dbReference>